<organism evidence="16 17">
    <name type="scientific">Anaeramoeba ignava</name>
    <name type="common">Anaerobic marine amoeba</name>
    <dbReference type="NCBI Taxonomy" id="1746090"/>
    <lineage>
        <taxon>Eukaryota</taxon>
        <taxon>Metamonada</taxon>
        <taxon>Anaeramoebidae</taxon>
        <taxon>Anaeramoeba</taxon>
    </lineage>
</organism>
<dbReference type="InterPro" id="IPR050517">
    <property type="entry name" value="DDR_Repair_Kinase"/>
</dbReference>
<dbReference type="SMART" id="SM00146">
    <property type="entry name" value="PI3Kc"/>
    <property type="match status" value="1"/>
</dbReference>
<evidence type="ECO:0000256" key="5">
    <source>
        <dbReference type="ARBA" id="ARBA00022679"/>
    </source>
</evidence>
<evidence type="ECO:0000259" key="13">
    <source>
        <dbReference type="PROSITE" id="PS50290"/>
    </source>
</evidence>
<dbReference type="CDD" id="cd00892">
    <property type="entry name" value="PIKKc_ATR"/>
    <property type="match status" value="1"/>
</dbReference>
<dbReference type="Pfam" id="PF02260">
    <property type="entry name" value="FATC"/>
    <property type="match status" value="1"/>
</dbReference>
<dbReference type="Gene3D" id="1.10.1070.11">
    <property type="entry name" value="Phosphatidylinositol 3-/4-kinase, catalytic domain"/>
    <property type="match status" value="1"/>
</dbReference>
<dbReference type="InterPro" id="IPR003151">
    <property type="entry name" value="PIK-rel_kinase_FAT"/>
</dbReference>
<evidence type="ECO:0000256" key="11">
    <source>
        <dbReference type="ARBA" id="ARBA00023242"/>
    </source>
</evidence>
<feature type="compositionally biased region" description="Low complexity" evidence="12">
    <location>
        <begin position="744"/>
        <end position="763"/>
    </location>
</feature>
<keyword evidence="5" id="KW-0808">Transferase</keyword>
<dbReference type="InterPro" id="IPR016024">
    <property type="entry name" value="ARM-type_fold"/>
</dbReference>
<dbReference type="GO" id="GO:0005634">
    <property type="term" value="C:nucleus"/>
    <property type="evidence" value="ECO:0007669"/>
    <property type="project" value="UniProtKB-SubCell"/>
</dbReference>
<keyword evidence="10" id="KW-0234">DNA repair</keyword>
<dbReference type="Gene3D" id="3.30.1010.10">
    <property type="entry name" value="Phosphatidylinositol 3-kinase Catalytic Subunit, Chain A, domain 4"/>
    <property type="match status" value="1"/>
</dbReference>
<feature type="compositionally biased region" description="Polar residues" evidence="12">
    <location>
        <begin position="764"/>
        <end position="777"/>
    </location>
</feature>
<dbReference type="EC" id="2.7.11.1" evidence="3"/>
<dbReference type="OMA" id="SMYIGWC"/>
<evidence type="ECO:0000256" key="7">
    <source>
        <dbReference type="ARBA" id="ARBA00022763"/>
    </source>
</evidence>
<keyword evidence="17" id="KW-1185">Reference proteome</keyword>
<dbReference type="InterPro" id="IPR036940">
    <property type="entry name" value="PI3/4_kinase_cat_sf"/>
</dbReference>
<dbReference type="InterPro" id="IPR003152">
    <property type="entry name" value="FATC_dom"/>
</dbReference>
<dbReference type="EMBL" id="JAPDFW010000062">
    <property type="protein sequence ID" value="KAJ5076228.1"/>
    <property type="molecule type" value="Genomic_DNA"/>
</dbReference>
<dbReference type="InterPro" id="IPR012993">
    <property type="entry name" value="UME"/>
</dbReference>
<comment type="caution">
    <text evidence="16">The sequence shown here is derived from an EMBL/GenBank/DDBJ whole genome shotgun (WGS) entry which is preliminary data.</text>
</comment>
<evidence type="ECO:0000259" key="14">
    <source>
        <dbReference type="PROSITE" id="PS51189"/>
    </source>
</evidence>
<dbReference type="GO" id="GO:0000077">
    <property type="term" value="P:DNA damage checkpoint signaling"/>
    <property type="evidence" value="ECO:0007669"/>
    <property type="project" value="TreeGrafter"/>
</dbReference>
<dbReference type="PROSITE" id="PS51189">
    <property type="entry name" value="FAT"/>
    <property type="match status" value="1"/>
</dbReference>
<dbReference type="SUPFAM" id="SSF48371">
    <property type="entry name" value="ARM repeat"/>
    <property type="match status" value="1"/>
</dbReference>
<dbReference type="OrthoDB" id="381190at2759"/>
<keyword evidence="4" id="KW-0723">Serine/threonine-protein kinase</keyword>
<comment type="similarity">
    <text evidence="2">Belongs to the PI3/PI4-kinase family. ATM subfamily.</text>
</comment>
<evidence type="ECO:0000256" key="10">
    <source>
        <dbReference type="ARBA" id="ARBA00023204"/>
    </source>
</evidence>
<dbReference type="Proteomes" id="UP001149090">
    <property type="component" value="Unassembled WGS sequence"/>
</dbReference>
<dbReference type="GO" id="GO:0005524">
    <property type="term" value="F:ATP binding"/>
    <property type="evidence" value="ECO:0007669"/>
    <property type="project" value="UniProtKB-KW"/>
</dbReference>
<protein>
    <recommendedName>
        <fullName evidence="3">non-specific serine/threonine protein kinase</fullName>
        <ecNumber evidence="3">2.7.11.1</ecNumber>
    </recommendedName>
</protein>
<dbReference type="PROSITE" id="PS50290">
    <property type="entry name" value="PI3_4_KINASE_3"/>
    <property type="match status" value="1"/>
</dbReference>
<accession>A0A9Q0RE31</accession>
<dbReference type="SMART" id="SM00802">
    <property type="entry name" value="UME"/>
    <property type="match status" value="1"/>
</dbReference>
<name>A0A9Q0RE31_ANAIG</name>
<reference evidence="16" key="1">
    <citation type="submission" date="2022-10" db="EMBL/GenBank/DDBJ databases">
        <title>Novel sulphate-reducing endosymbionts in the free-living metamonad Anaeramoeba.</title>
        <authorList>
            <person name="Jerlstrom-Hultqvist J."/>
            <person name="Cepicka I."/>
            <person name="Gallot-Lavallee L."/>
            <person name="Salas-Leiva D."/>
            <person name="Curtis B.A."/>
            <person name="Zahonova K."/>
            <person name="Pipaliya S."/>
            <person name="Dacks J."/>
            <person name="Roger A.J."/>
        </authorList>
    </citation>
    <scope>NUCLEOTIDE SEQUENCE</scope>
    <source>
        <strain evidence="16">BMAN</strain>
    </source>
</reference>
<keyword evidence="6" id="KW-0547">Nucleotide-binding</keyword>
<evidence type="ECO:0000256" key="9">
    <source>
        <dbReference type="ARBA" id="ARBA00022840"/>
    </source>
</evidence>
<dbReference type="GO" id="GO:0005694">
    <property type="term" value="C:chromosome"/>
    <property type="evidence" value="ECO:0007669"/>
    <property type="project" value="TreeGrafter"/>
</dbReference>
<dbReference type="InterPro" id="IPR011009">
    <property type="entry name" value="Kinase-like_dom_sf"/>
</dbReference>
<dbReference type="Pfam" id="PF25030">
    <property type="entry name" value="M-HEAT_ATR"/>
    <property type="match status" value="1"/>
</dbReference>
<keyword evidence="11" id="KW-0539">Nucleus</keyword>
<dbReference type="InterPro" id="IPR057564">
    <property type="entry name" value="HEAT_ATR"/>
</dbReference>
<feature type="region of interest" description="Disordered" evidence="12">
    <location>
        <begin position="741"/>
        <end position="777"/>
    </location>
</feature>
<evidence type="ECO:0000256" key="1">
    <source>
        <dbReference type="ARBA" id="ARBA00004123"/>
    </source>
</evidence>
<evidence type="ECO:0000256" key="2">
    <source>
        <dbReference type="ARBA" id="ARBA00010769"/>
    </source>
</evidence>
<dbReference type="Pfam" id="PF00454">
    <property type="entry name" value="PI3_PI4_kinase"/>
    <property type="match status" value="1"/>
</dbReference>
<feature type="domain" description="FAT" evidence="14">
    <location>
        <begin position="640"/>
        <end position="1411"/>
    </location>
</feature>
<dbReference type="PROSITE" id="PS51190">
    <property type="entry name" value="FATC"/>
    <property type="match status" value="1"/>
</dbReference>
<dbReference type="InterPro" id="IPR056802">
    <property type="entry name" value="ATR-like_M-HEAT"/>
</dbReference>
<dbReference type="SUPFAM" id="SSF56112">
    <property type="entry name" value="Protein kinase-like (PK-like)"/>
    <property type="match status" value="1"/>
</dbReference>
<gene>
    <name evidence="16" type="ORF">M0811_06507</name>
</gene>
<feature type="region of interest" description="Disordered" evidence="12">
    <location>
        <begin position="1485"/>
        <end position="1524"/>
    </location>
</feature>
<evidence type="ECO:0000256" key="4">
    <source>
        <dbReference type="ARBA" id="ARBA00022527"/>
    </source>
</evidence>
<evidence type="ECO:0000256" key="3">
    <source>
        <dbReference type="ARBA" id="ARBA00012513"/>
    </source>
</evidence>
<feature type="compositionally biased region" description="Basic residues" evidence="12">
    <location>
        <begin position="1229"/>
        <end position="1249"/>
    </location>
</feature>
<feature type="compositionally biased region" description="Low complexity" evidence="12">
    <location>
        <begin position="1493"/>
        <end position="1523"/>
    </location>
</feature>
<dbReference type="PANTHER" id="PTHR11139">
    <property type="entry name" value="ATAXIA TELANGIECTASIA MUTATED ATM -RELATED"/>
    <property type="match status" value="1"/>
</dbReference>
<dbReference type="SMART" id="SM01343">
    <property type="entry name" value="FATC"/>
    <property type="match status" value="1"/>
</dbReference>
<evidence type="ECO:0000313" key="17">
    <source>
        <dbReference type="Proteomes" id="UP001149090"/>
    </source>
</evidence>
<dbReference type="GO" id="GO:0004674">
    <property type="term" value="F:protein serine/threonine kinase activity"/>
    <property type="evidence" value="ECO:0007669"/>
    <property type="project" value="UniProtKB-KW"/>
</dbReference>
<feature type="region of interest" description="Disordered" evidence="12">
    <location>
        <begin position="1229"/>
        <end position="1258"/>
    </location>
</feature>
<dbReference type="InterPro" id="IPR000403">
    <property type="entry name" value="PI3/4_kinase_cat_dom"/>
</dbReference>
<dbReference type="Pfam" id="PF08064">
    <property type="entry name" value="UME"/>
    <property type="match status" value="1"/>
</dbReference>
<keyword evidence="9" id="KW-0067">ATP-binding</keyword>
<sequence>MLFRDNLSYIISFFLIQNPSISQKKKEMHSKQIQKLQEKFKEFEIPISNLESLITDFLPVFVEYLGDEVNAIQYKAELALSYCCQQSIPKLGLSSFLKKHFLRIVSHLTMKFHDKDVDISEKRRSMRSLSKLIQAVGGNNIGTLWPRIITILEEVNEIEALKLETLKLLSVFITTIDDKALKSLGYWVIAFLYNSFNREMKSKYKQSEPNSTISTNNIFHVGINSHNENIIDNSTQTNQNQQYIHSMLTKLIITKESLLRDKFRLIPILFRDNPLFHDINKKIEENSQKIDLDQYLSELNQKLNQPSSMERFLALKKLIQILKSKKQEIYSLIIQGESQTTIKKISDLVQSLLLGSNARGAEERLLYTKCLGLIGAIDPGVLPLRVTDSLKRHERRGKGLIFELINNYLINALQKKHDFAGFAIQELLAYLRNYHKHSMSKLSEHFGIETQELISEFHNSKYHMDMQSVTFKSKNDHSNSRQSIFQKIFSDSRDNKFHRWIGSWAFYLVSKTSEQESEIFRACQGVIKNDEAIALYLLPYLIQNIIFSQISKETNEMLDEIQDILRHANSDVFLLNRSTVEYEMVQLGLQTVFTIVDTLFEWNEARKKKSRQNRVSRKSKNSNQQNENTQNFLNSIPLEKLAYASFNFKAYARAIKYHELFTRKQMELMVAEITKKQFLAKQTPFLQKMYSAIEDPDSLDGIRTLRTSITATEKILDFETEGNWLDSMRIYDQAIQQIHEQKNQHYQQQNQQKQPHQQEQQAQTTSNTTESKLETQTDSPMANIVELNIGLLNSMSNLNLYHPLKSRIFDILNNNQFNEKDLMKFNSFGVRVGCESGDWKLAEHFLNAKCEYDFFVDLGNILLEIFHLSQKYHESLTRTRNDSTHSHLKTIPIENNTIDDNSGISDIMMSEGLNEGNETGIGANSQNDSMGLENTQSQEKLHALFGYSENSMRVVRIKELLNKARLNLMSSLSAAGMESYQRAYPYVVNLHILYEVEQMFRLWNKGFPAETHNMRKRKIFETFQQQQQNHMRKDNLVNELDKRLEICANSFRAMEPIFKTRRIVFELCQMKDEVARTWLQVARTSRKANQIDRTKSAIIHAENFHLPELYVEKAKLLFTSGNPRQALFTLEEAVNKSRAISDVSVSQLLKIQLLHNKWAADTGLKSSREVVEKYKSILVAFPRTSKAYFYLASHYDATLIARLEKYQEYLLAGNNVFTTAQKSSIRANKLSKSKSKLKVKSKAKSKTKSKKESEDLQNSLFSDPREGINLDDTLLLLKNAIRNYASSLQYSDKYIFECLPRILSLWFGLGATTTSDRSKGGDQICLLLQIFSTEKPSKQALEEWISKINKLMTKLARDLPSYKWVTAQSQLVSRICHTNPSVWVVLKDILSVVFRAYPHHSIWSMIAMHRSVVEQRKHRVAELFNSFKQYPQIDRKIQQVSQLTDLLIRVSHEKSTPLVQRYMEKMHALGELDLVVPRQDTLGLNFPGLQTENSNNSNNSKNSNNSNNSKNSNNSNNSNNFSNHNIPTIKKVCKKFEQLSSLQKPKKLKFLGSNGVHYTFLVKPHDDLRKDARMMDFMNLITRILKKNPQSRQRRLETRTYAVIPLNEKCGIIEWVENTKTFRSIVMSLYQGKNPSLQELQKIYRFQDFTNENTFTNILVPLFPPVFYRWFLLAFPDPALWFDARLTFTRSLAVMSMVGYATGLGDRHTENILLNSKTGEAVHVDFNCLFEQGSALKIPECVPFRLTHNLINAMGLSGYEGVFRRVCEITMSIFRRNQKALINVLETFVYDPLVEWTKNQQNQQENESGVRTLKRINERLQGRENAGVAWSVEGQVDLLISNATSPNNLARMFIGWMPFL</sequence>
<dbReference type="GO" id="GO:0000723">
    <property type="term" value="P:telomere maintenance"/>
    <property type="evidence" value="ECO:0007669"/>
    <property type="project" value="TreeGrafter"/>
</dbReference>
<dbReference type="InterPro" id="IPR014009">
    <property type="entry name" value="PIK_FAT"/>
</dbReference>
<feature type="domain" description="PI3K/PI4K catalytic" evidence="13">
    <location>
        <begin position="1532"/>
        <end position="1845"/>
    </location>
</feature>
<dbReference type="Pfam" id="PF02259">
    <property type="entry name" value="FAT"/>
    <property type="match status" value="1"/>
</dbReference>
<dbReference type="Pfam" id="PF23593">
    <property type="entry name" value="HEAT_ATR"/>
    <property type="match status" value="1"/>
</dbReference>
<evidence type="ECO:0000259" key="15">
    <source>
        <dbReference type="PROSITE" id="PS51190"/>
    </source>
</evidence>
<evidence type="ECO:0000313" key="16">
    <source>
        <dbReference type="EMBL" id="KAJ5076228.1"/>
    </source>
</evidence>
<evidence type="ECO:0000256" key="8">
    <source>
        <dbReference type="ARBA" id="ARBA00022777"/>
    </source>
</evidence>
<feature type="domain" description="FATC" evidence="15">
    <location>
        <begin position="1828"/>
        <end position="1860"/>
    </location>
</feature>
<dbReference type="PANTHER" id="PTHR11139:SF69">
    <property type="entry name" value="SERINE_THREONINE-PROTEIN KINASE ATR"/>
    <property type="match status" value="1"/>
</dbReference>
<proteinExistence type="inferred from homology"/>
<keyword evidence="8 16" id="KW-0418">Kinase</keyword>
<evidence type="ECO:0000256" key="6">
    <source>
        <dbReference type="ARBA" id="ARBA00022741"/>
    </source>
</evidence>
<evidence type="ECO:0000256" key="12">
    <source>
        <dbReference type="SAM" id="MobiDB-lite"/>
    </source>
</evidence>
<comment type="subcellular location">
    <subcellularLocation>
        <location evidence="1">Nucleus</location>
    </subcellularLocation>
</comment>
<keyword evidence="7" id="KW-0227">DNA damage</keyword>
<dbReference type="GO" id="GO:0006281">
    <property type="term" value="P:DNA repair"/>
    <property type="evidence" value="ECO:0007669"/>
    <property type="project" value="UniProtKB-KW"/>
</dbReference>